<keyword evidence="2 5" id="KW-0238">DNA-binding</keyword>
<gene>
    <name evidence="5" type="ORF">JIN87_19410</name>
</gene>
<dbReference type="InterPro" id="IPR028082">
    <property type="entry name" value="Peripla_BP_I"/>
</dbReference>
<dbReference type="PANTHER" id="PTHR30146:SF24">
    <property type="entry name" value="XYLOSE OPERON REGULATORY PROTEIN"/>
    <property type="match status" value="1"/>
</dbReference>
<dbReference type="GO" id="GO:0000976">
    <property type="term" value="F:transcription cis-regulatory region binding"/>
    <property type="evidence" value="ECO:0007669"/>
    <property type="project" value="TreeGrafter"/>
</dbReference>
<dbReference type="CDD" id="cd01543">
    <property type="entry name" value="PBP1_XylR"/>
    <property type="match status" value="1"/>
</dbReference>
<dbReference type="PROSITE" id="PS01124">
    <property type="entry name" value="HTH_ARAC_FAMILY_2"/>
    <property type="match status" value="1"/>
</dbReference>
<keyword evidence="1" id="KW-0805">Transcription regulation</keyword>
<accession>A0A934S1U3</accession>
<proteinExistence type="predicted"/>
<dbReference type="Gene3D" id="1.10.10.60">
    <property type="entry name" value="Homeodomain-like"/>
    <property type="match status" value="1"/>
</dbReference>
<dbReference type="PROSITE" id="PS00041">
    <property type="entry name" value="HTH_ARAC_FAMILY_1"/>
    <property type="match status" value="1"/>
</dbReference>
<dbReference type="Pfam" id="PF12833">
    <property type="entry name" value="HTH_18"/>
    <property type="match status" value="1"/>
</dbReference>
<evidence type="ECO:0000256" key="3">
    <source>
        <dbReference type="ARBA" id="ARBA00023163"/>
    </source>
</evidence>
<dbReference type="RefSeq" id="WP_200357274.1">
    <property type="nucleotide sequence ID" value="NZ_JAENIL010000040.1"/>
</dbReference>
<protein>
    <submittedName>
        <fullName evidence="5">DNA-binding transcriptional regulator</fullName>
    </submittedName>
</protein>
<sequence length="396" mass="44814">MKPLKQIAILIETSSGWGRRLIEGILSEANKHHRWHNWVSPEKPEHGSFFLPKSWEGDGIIAMLDSRKTARRLERYGVPIVDVSDIMVPDQPHPQVMTDHMETARLALEHLLAKGFKRFGYVGATMRPGVREQHQAFRRVARSLGIKHELLSMQPDYSSLESWQDWSQSVVDWLNEQPKPIAVVTWNAPIGREVIDACRMAGILVPHEVAVIASNTDDLLDNACDPRLTAVEDAGIQIGKLAASYLDKLMEGETDLPSLAKVKPTRVILGGSTDTLAVDDPQLEQALRYIDEHALEEGINVSKILKHVPMARRALEMKFNQALGHSPGEEIRRRKLSKAKDLLVETKHTMYEIAEICGYSSYTYLHKAFKKATDLSPSQYRRQWSLEQGHQRSDLE</sequence>
<comment type="caution">
    <text evidence="5">The sequence shown here is derived from an EMBL/GenBank/DDBJ whole genome shotgun (WGS) entry which is preliminary data.</text>
</comment>
<keyword evidence="3" id="KW-0804">Transcription</keyword>
<evidence type="ECO:0000313" key="6">
    <source>
        <dbReference type="Proteomes" id="UP000617628"/>
    </source>
</evidence>
<dbReference type="SUPFAM" id="SSF53822">
    <property type="entry name" value="Periplasmic binding protein-like I"/>
    <property type="match status" value="1"/>
</dbReference>
<dbReference type="EMBL" id="JAENIL010000040">
    <property type="protein sequence ID" value="MBK1879061.1"/>
    <property type="molecule type" value="Genomic_DNA"/>
</dbReference>
<name>A0A934S1U3_9BACT</name>
<dbReference type="AlphaFoldDB" id="A0A934S1U3"/>
<feature type="domain" description="HTH araC/xylS-type" evidence="4">
    <location>
        <begin position="284"/>
        <end position="383"/>
    </location>
</feature>
<dbReference type="SMART" id="SM00342">
    <property type="entry name" value="HTH_ARAC"/>
    <property type="match status" value="1"/>
</dbReference>
<dbReference type="SUPFAM" id="SSF46689">
    <property type="entry name" value="Homeodomain-like"/>
    <property type="match status" value="1"/>
</dbReference>
<dbReference type="GO" id="GO:0003700">
    <property type="term" value="F:DNA-binding transcription factor activity"/>
    <property type="evidence" value="ECO:0007669"/>
    <property type="project" value="InterPro"/>
</dbReference>
<evidence type="ECO:0000256" key="2">
    <source>
        <dbReference type="ARBA" id="ARBA00023125"/>
    </source>
</evidence>
<dbReference type="InterPro" id="IPR009057">
    <property type="entry name" value="Homeodomain-like_sf"/>
</dbReference>
<dbReference type="InterPro" id="IPR018062">
    <property type="entry name" value="HTH_AraC-typ_CS"/>
</dbReference>
<dbReference type="InterPro" id="IPR046335">
    <property type="entry name" value="LacI/GalR-like_sensor"/>
</dbReference>
<reference evidence="5" key="1">
    <citation type="submission" date="2021-01" db="EMBL/GenBank/DDBJ databases">
        <title>Modified the classification status of verrucomicrobia.</title>
        <authorList>
            <person name="Feng X."/>
        </authorList>
    </citation>
    <scope>NUCLEOTIDE SEQUENCE</scope>
    <source>
        <strain evidence="5">KCTC 13126</strain>
    </source>
</reference>
<organism evidence="5 6">
    <name type="scientific">Pelagicoccus mobilis</name>
    <dbReference type="NCBI Taxonomy" id="415221"/>
    <lineage>
        <taxon>Bacteria</taxon>
        <taxon>Pseudomonadati</taxon>
        <taxon>Verrucomicrobiota</taxon>
        <taxon>Opitutia</taxon>
        <taxon>Puniceicoccales</taxon>
        <taxon>Pelagicoccaceae</taxon>
        <taxon>Pelagicoccus</taxon>
    </lineage>
</organism>
<dbReference type="Gene3D" id="3.40.50.2300">
    <property type="match status" value="2"/>
</dbReference>
<dbReference type="Pfam" id="PF13377">
    <property type="entry name" value="Peripla_BP_3"/>
    <property type="match status" value="1"/>
</dbReference>
<dbReference type="Proteomes" id="UP000617628">
    <property type="component" value="Unassembled WGS sequence"/>
</dbReference>
<dbReference type="PANTHER" id="PTHR30146">
    <property type="entry name" value="LACI-RELATED TRANSCRIPTIONAL REPRESSOR"/>
    <property type="match status" value="1"/>
</dbReference>
<evidence type="ECO:0000256" key="1">
    <source>
        <dbReference type="ARBA" id="ARBA00023015"/>
    </source>
</evidence>
<dbReference type="InterPro" id="IPR018060">
    <property type="entry name" value="HTH_AraC"/>
</dbReference>
<evidence type="ECO:0000313" key="5">
    <source>
        <dbReference type="EMBL" id="MBK1879061.1"/>
    </source>
</evidence>
<evidence type="ECO:0000259" key="4">
    <source>
        <dbReference type="PROSITE" id="PS01124"/>
    </source>
</evidence>
<keyword evidence="6" id="KW-1185">Reference proteome</keyword>